<dbReference type="EMBL" id="JAUSWH010000028">
    <property type="protein sequence ID" value="MDQ0458279.1"/>
    <property type="molecule type" value="Genomic_DNA"/>
</dbReference>
<organism evidence="2 3">
    <name type="scientific">Rhizobium paknamense</name>
    <dbReference type="NCBI Taxonomy" id="1206817"/>
    <lineage>
        <taxon>Bacteria</taxon>
        <taxon>Pseudomonadati</taxon>
        <taxon>Pseudomonadota</taxon>
        <taxon>Alphaproteobacteria</taxon>
        <taxon>Hyphomicrobiales</taxon>
        <taxon>Rhizobiaceae</taxon>
        <taxon>Rhizobium/Agrobacterium group</taxon>
        <taxon>Rhizobium</taxon>
    </lineage>
</organism>
<reference evidence="2 3" key="1">
    <citation type="submission" date="2023-07" db="EMBL/GenBank/DDBJ databases">
        <title>Genomic Encyclopedia of Type Strains, Phase IV (KMG-IV): sequencing the most valuable type-strain genomes for metagenomic binning, comparative biology and taxonomic classification.</title>
        <authorList>
            <person name="Goeker M."/>
        </authorList>
    </citation>
    <scope>NUCLEOTIDE SEQUENCE [LARGE SCALE GENOMIC DNA]</scope>
    <source>
        <strain evidence="2 3">DSM 100301</strain>
    </source>
</reference>
<dbReference type="RefSeq" id="WP_307160375.1">
    <property type="nucleotide sequence ID" value="NZ_JAUSWH010000028.1"/>
</dbReference>
<sequence>MIETLEALAGLMRQDGAVRIYAKKLAPNDNSKNQVYLGGDFSALNIIPHGAVTTDDAEIAGSVRDRAKAPIRFLWIDESGRYEAPNAQLILYPKYPEVRMSGFLKGANLKGARDAPGDVMRVRDEGRVLFLGITQDGTVLGHAVPATSPLARALEVRSDLEPLGVFLEIPAEPAAGSTRAQLLATLEAIYRRHWIPSQKLNKYGVKQPYAARNGGGYTLEAELGISPNGYSEPDYLGWEIKQYAVTDFNAYRPTSVVTLMTPEPTGGFYRDNGAEAFVRRFGYPDKSGKPGRINFGGIYASTKVFHADTGLQLRMTGYDMAAGKITDMDGGIALVDRHGEIAALWKYPGIIEHWSRKHAQAAYVPSLYRTPPPEYRYGARILLCEKTDLTLFLRAIADGTVYYDPALKIEPATGLKRRSQFRIRHDQLVRMYHQSELVELDVAHSA</sequence>
<comment type="caution">
    <text evidence="2">The sequence shown here is derived from an EMBL/GenBank/DDBJ whole genome shotgun (WGS) entry which is preliminary data.</text>
</comment>
<dbReference type="InterPro" id="IPR043004">
    <property type="entry name" value="MvaI_BcnI_cat"/>
</dbReference>
<protein>
    <recommendedName>
        <fullName evidence="1">MvaI/BcnI restriction endonuclease domain-containing protein</fullName>
    </recommendedName>
</protein>
<dbReference type="Proteomes" id="UP001235269">
    <property type="component" value="Unassembled WGS sequence"/>
</dbReference>
<proteinExistence type="predicted"/>
<evidence type="ECO:0000259" key="1">
    <source>
        <dbReference type="Pfam" id="PF15515"/>
    </source>
</evidence>
<gene>
    <name evidence="2" type="ORF">QO005_004639</name>
</gene>
<dbReference type="Pfam" id="PF15515">
    <property type="entry name" value="MvaI_BcnI"/>
    <property type="match status" value="1"/>
</dbReference>
<dbReference type="Gene3D" id="3.40.210.20">
    <property type="entry name" value="MvaI/BcnI restriction endonuclease, catalytic domain"/>
    <property type="match status" value="1"/>
</dbReference>
<accession>A0ABU0IJ80</accession>
<evidence type="ECO:0000313" key="3">
    <source>
        <dbReference type="Proteomes" id="UP001235269"/>
    </source>
</evidence>
<evidence type="ECO:0000313" key="2">
    <source>
        <dbReference type="EMBL" id="MDQ0458279.1"/>
    </source>
</evidence>
<keyword evidence="3" id="KW-1185">Reference proteome</keyword>
<dbReference type="InterPro" id="IPR029127">
    <property type="entry name" value="MvaI_BcnI"/>
</dbReference>
<feature type="domain" description="MvaI/BcnI restriction endonuclease" evidence="1">
    <location>
        <begin position="184"/>
        <end position="432"/>
    </location>
</feature>
<name>A0ABU0IJ80_9HYPH</name>